<protein>
    <submittedName>
        <fullName evidence="1">Uncharacterized protein</fullName>
    </submittedName>
</protein>
<accession>A0A5B7IUH6</accession>
<organism evidence="1 2">
    <name type="scientific">Portunus trituberculatus</name>
    <name type="common">Swimming crab</name>
    <name type="synonym">Neptunus trituberculatus</name>
    <dbReference type="NCBI Taxonomy" id="210409"/>
    <lineage>
        <taxon>Eukaryota</taxon>
        <taxon>Metazoa</taxon>
        <taxon>Ecdysozoa</taxon>
        <taxon>Arthropoda</taxon>
        <taxon>Crustacea</taxon>
        <taxon>Multicrustacea</taxon>
        <taxon>Malacostraca</taxon>
        <taxon>Eumalacostraca</taxon>
        <taxon>Eucarida</taxon>
        <taxon>Decapoda</taxon>
        <taxon>Pleocyemata</taxon>
        <taxon>Brachyura</taxon>
        <taxon>Eubrachyura</taxon>
        <taxon>Portunoidea</taxon>
        <taxon>Portunidae</taxon>
        <taxon>Portuninae</taxon>
        <taxon>Portunus</taxon>
    </lineage>
</organism>
<keyword evidence="2" id="KW-1185">Reference proteome</keyword>
<evidence type="ECO:0000313" key="1">
    <source>
        <dbReference type="EMBL" id="MPC86043.1"/>
    </source>
</evidence>
<gene>
    <name evidence="1" type="ORF">E2C01_080855</name>
</gene>
<sequence length="111" mass="12385">MGPAGSSGATIVLRLEARGLKIARQERRQRAGSELTGGGEWRSRQITLYLRHAPDVSLNTGGATRKSTNSPPCLPLLLSVTRDDRRIMGTRSSSFINYQRWQSLDRTPKYQ</sequence>
<name>A0A5B7IUH6_PORTR</name>
<dbReference type="Proteomes" id="UP000324222">
    <property type="component" value="Unassembled WGS sequence"/>
</dbReference>
<dbReference type="EMBL" id="VSRR010070321">
    <property type="protein sequence ID" value="MPC86043.1"/>
    <property type="molecule type" value="Genomic_DNA"/>
</dbReference>
<comment type="caution">
    <text evidence="1">The sequence shown here is derived from an EMBL/GenBank/DDBJ whole genome shotgun (WGS) entry which is preliminary data.</text>
</comment>
<proteinExistence type="predicted"/>
<reference evidence="1 2" key="1">
    <citation type="submission" date="2019-05" db="EMBL/GenBank/DDBJ databases">
        <title>Another draft genome of Portunus trituberculatus and its Hox gene families provides insights of decapod evolution.</title>
        <authorList>
            <person name="Jeong J.-H."/>
            <person name="Song I."/>
            <person name="Kim S."/>
            <person name="Choi T."/>
            <person name="Kim D."/>
            <person name="Ryu S."/>
            <person name="Kim W."/>
        </authorList>
    </citation>
    <scope>NUCLEOTIDE SEQUENCE [LARGE SCALE GENOMIC DNA]</scope>
    <source>
        <tissue evidence="1">Muscle</tissue>
    </source>
</reference>
<dbReference type="AlphaFoldDB" id="A0A5B7IUH6"/>
<evidence type="ECO:0000313" key="2">
    <source>
        <dbReference type="Proteomes" id="UP000324222"/>
    </source>
</evidence>